<feature type="domain" description="Ig-like" evidence="6">
    <location>
        <begin position="129"/>
        <end position="214"/>
    </location>
</feature>
<feature type="domain" description="Ig-like" evidence="6">
    <location>
        <begin position="498"/>
        <end position="590"/>
    </location>
</feature>
<keyword evidence="2" id="KW-1015">Disulfide bond</keyword>
<dbReference type="Proteomes" id="UP001196413">
    <property type="component" value="Unassembled WGS sequence"/>
</dbReference>
<feature type="domain" description="Ig-like" evidence="6">
    <location>
        <begin position="404"/>
        <end position="493"/>
    </location>
</feature>
<dbReference type="FunFam" id="2.60.40.10:FF:000503">
    <property type="entry name" value="Hemicentin 1"/>
    <property type="match status" value="6"/>
</dbReference>
<keyword evidence="8" id="KW-1185">Reference proteome</keyword>
<keyword evidence="3" id="KW-0393">Immunoglobulin domain</keyword>
<evidence type="ECO:0000256" key="5">
    <source>
        <dbReference type="SAM" id="SignalP"/>
    </source>
</evidence>
<dbReference type="InterPro" id="IPR003598">
    <property type="entry name" value="Ig_sub2"/>
</dbReference>
<proteinExistence type="predicted"/>
<keyword evidence="5" id="KW-0732">Signal</keyword>
<evidence type="ECO:0000256" key="2">
    <source>
        <dbReference type="ARBA" id="ARBA00023157"/>
    </source>
</evidence>
<dbReference type="GO" id="GO:0048468">
    <property type="term" value="P:cell development"/>
    <property type="evidence" value="ECO:0007669"/>
    <property type="project" value="UniProtKB-ARBA"/>
</dbReference>
<dbReference type="Pfam" id="PF07679">
    <property type="entry name" value="I-set"/>
    <property type="match status" value="16"/>
</dbReference>
<protein>
    <recommendedName>
        <fullName evidence="6">Ig-like domain-containing protein</fullName>
    </recommendedName>
</protein>
<feature type="domain" description="Ig-like" evidence="6">
    <location>
        <begin position="972"/>
        <end position="1061"/>
    </location>
</feature>
<comment type="caution">
    <text evidence="7">The sequence shown here is derived from an EMBL/GenBank/DDBJ whole genome shotgun (WGS) entry which is preliminary data.</text>
</comment>
<dbReference type="PANTHER" id="PTHR10075">
    <property type="entry name" value="BASIGIN RELATED"/>
    <property type="match status" value="1"/>
</dbReference>
<dbReference type="SMART" id="SM00408">
    <property type="entry name" value="IGc2"/>
    <property type="match status" value="17"/>
</dbReference>
<dbReference type="Gene3D" id="2.60.40.10">
    <property type="entry name" value="Immunoglobulins"/>
    <property type="match status" value="17"/>
</dbReference>
<dbReference type="InterPro" id="IPR007110">
    <property type="entry name" value="Ig-like_dom"/>
</dbReference>
<name>A0AAD5M8A3_PARTN</name>
<evidence type="ECO:0000259" key="6">
    <source>
        <dbReference type="PROSITE" id="PS50835"/>
    </source>
</evidence>
<feature type="domain" description="Ig-like" evidence="6">
    <location>
        <begin position="40"/>
        <end position="124"/>
    </location>
</feature>
<sequence length="1689" mass="186187">MPLHRLLSIIFRLLAYLEVETSTELSKRLRSIVSSSVAPPTIKDAGDRTIVEVTVSQNAVLQCPVVGDVDITWRRQGRTIEDSEGVAVDKTRLVLMNVQKSHEDTYTCIAKNSAGEAARDFEVVVLVAPRVVGSLVEDVEVVEGREMTLDCDHDASPEAGASWTKDGDLLPRSAQLLHDDYTLAMSRVTSRDGGVYRCALTNKAGSAEKTFNVRVIQKPEFDGDNEVVVVKVNISRPVTLDCPVKDAHGVELSWSRHQLPAINGVENVQIISGGRHLFIPSVQKDDEGSFTCTAKNPAGETSKTYKLLVQVPPVILNEGGEYNVIENNSLVLPCGVEGNPKPIITWTKDGRPISDLKSVGTHSEGQQFKISHAERSHRGSYACHAKNDVGSTEINFDVDVITRPSVLRGIKETVEVLKGETAHFRCPIAEQNFRGQVVWLYDFKPLPKWSMKINEGRDGRRLSVQNVTLSDEGAYSCRIKNDAGETRVDYKLIVFVPPSIIVLDKEKNRTVIENSSVTLSCPATGKPEPKITWQKDGELLHSSNISRVIKSAQMIGSEIKIAAIKESDSGRFTCEASNKAGSSEQDLIVNVMTPPRIEREGIPADIEEISDRPATISCPVYGKPTPEVTWLKGGRPLGYQQTVKTSANGQKLYFVNLGKNDASKYTCVAKNAAGEDKRDFTVKLLEAPSFEGPNLVRRVQVNAGRPSILNCPATGSPTPDITWLRDGQTLSPSPRHVFLDGGRQLQISNTQQEDKARYTCIATNAVGSDDLETSLDVVSIPIIVGNKYEKREVVENFREDLTCELNNTDSPFDIEWQKAGQTITQQTLREDNYLQIPSSGRRLHILSARVTDTGRYTCIVRNAAGEARKTYDLKVLVPPSINELSSSESLQNVIPGSQMSLDCIVDGDPFPEITWTHNDIPIQDGDRHKIINQKETVVITSVDGQSSGKYTCLATNKAGNASRDFIVRLTGPPVIDLDFERLDVIVGDTLSLNCRVVSGIGNMSVSWIIDGKPVTNGVVSPSVEVLDRRVEISNARLSDAGKYVCVASNEAGEARKTFDLSILEMPRFLDMTNLNYSIIIGRPLTLDCSVSGTPKPTITWMKNGHVINDTTVFLNDKLQLHIKEAKVEDAGRYSCIAENKPGRSEKDLVVSILKPPLMETRFAEVEVQQSHPLTLQCPIKDPTVEFFWTKNAMPIATSDRIQTSLRRDKLFFMHVEPSDSAHYACTAKNEAGEDQAVFETIITGAPTILGEFPRFLDVVLNRTVELTCDVEGTPFPTITWLFDSKPLHQTENVHFVDNNEAVVLTHVMSEQQGRYTCKAENKVGKTEGDIHVKVIAPPRVFMQSEEMKVVAGRGTTIRCEVFGDPPPSVDWLKNGQPFKSDRLQSSTNLKYLHISEATLDDAGRYTCIAANQAGEQRVSTHLHVLVIPVIEDGERVIQVKENNTLNIDCVAGGIPSPQITWKKDGVQLDGVHGSRLAVPKATISDVGRYTCTAENEAGHVSADFVVDVFSRPRFKEILTDVQVVDGNRARLKCKVDGHPSPTVRWLRGGRPIEDMSNIILSPRGETLMILKARRADAGSYSCVAKMPLESPRPDLRFPKNIAPSLSGIGNPDPQVKWHKDNLPLSNDPRITIVDGKHLRIEKAELHLNFNALVNLCTKSSSTKQSRLTALSSQNRNRKSSGIEVNSHCI</sequence>
<feature type="domain" description="Ig-like" evidence="6">
    <location>
        <begin position="1512"/>
        <end position="1584"/>
    </location>
</feature>
<feature type="domain" description="Ig-like" evidence="6">
    <location>
        <begin position="1428"/>
        <end position="1507"/>
    </location>
</feature>
<reference evidence="7" key="1">
    <citation type="submission" date="2021-06" db="EMBL/GenBank/DDBJ databases">
        <title>Parelaphostrongylus tenuis whole genome reference sequence.</title>
        <authorList>
            <person name="Garwood T.J."/>
            <person name="Larsen P.A."/>
            <person name="Fountain-Jones N.M."/>
            <person name="Garbe J.R."/>
            <person name="Macchietto M.G."/>
            <person name="Kania S.A."/>
            <person name="Gerhold R.W."/>
            <person name="Richards J.E."/>
            <person name="Wolf T.M."/>
        </authorList>
    </citation>
    <scope>NUCLEOTIDE SEQUENCE</scope>
    <source>
        <strain evidence="7">MNPRO001-30</strain>
        <tissue evidence="7">Meninges</tissue>
    </source>
</reference>
<evidence type="ECO:0000256" key="1">
    <source>
        <dbReference type="ARBA" id="ARBA00022737"/>
    </source>
</evidence>
<dbReference type="SMART" id="SM00409">
    <property type="entry name" value="IG"/>
    <property type="match status" value="17"/>
</dbReference>
<feature type="domain" description="Ig-like" evidence="6">
    <location>
        <begin position="595"/>
        <end position="681"/>
    </location>
</feature>
<dbReference type="FunFam" id="2.60.40.10:FF:000032">
    <property type="entry name" value="palladin isoform X1"/>
    <property type="match status" value="1"/>
</dbReference>
<feature type="domain" description="Ig-like" evidence="6">
    <location>
        <begin position="219"/>
        <end position="310"/>
    </location>
</feature>
<gene>
    <name evidence="7" type="ORF">KIN20_008681</name>
</gene>
<keyword evidence="1" id="KW-0677">Repeat</keyword>
<feature type="region of interest" description="Disordered" evidence="4">
    <location>
        <begin position="1663"/>
        <end position="1689"/>
    </location>
</feature>
<dbReference type="EMBL" id="JAHQIW010001369">
    <property type="protein sequence ID" value="KAJ1352358.1"/>
    <property type="molecule type" value="Genomic_DNA"/>
</dbReference>
<accession>A0AAD5M8A3</accession>
<dbReference type="InterPro" id="IPR013098">
    <property type="entry name" value="Ig_I-set"/>
</dbReference>
<evidence type="ECO:0000313" key="8">
    <source>
        <dbReference type="Proteomes" id="UP001196413"/>
    </source>
</evidence>
<feature type="domain" description="Ig-like" evidence="6">
    <location>
        <begin position="312"/>
        <end position="399"/>
    </location>
</feature>
<organism evidence="7 8">
    <name type="scientific">Parelaphostrongylus tenuis</name>
    <name type="common">Meningeal worm</name>
    <dbReference type="NCBI Taxonomy" id="148309"/>
    <lineage>
        <taxon>Eukaryota</taxon>
        <taxon>Metazoa</taxon>
        <taxon>Ecdysozoa</taxon>
        <taxon>Nematoda</taxon>
        <taxon>Chromadorea</taxon>
        <taxon>Rhabditida</taxon>
        <taxon>Rhabditina</taxon>
        <taxon>Rhabditomorpha</taxon>
        <taxon>Strongyloidea</taxon>
        <taxon>Metastrongylidae</taxon>
        <taxon>Parelaphostrongylus</taxon>
    </lineage>
</organism>
<feature type="domain" description="Ig-like" evidence="6">
    <location>
        <begin position="1246"/>
        <end position="1336"/>
    </location>
</feature>
<evidence type="ECO:0000256" key="3">
    <source>
        <dbReference type="ARBA" id="ARBA00023319"/>
    </source>
</evidence>
<dbReference type="FunFam" id="2.60.40.10:FF:000130">
    <property type="entry name" value="Hemicentin 1"/>
    <property type="match status" value="2"/>
</dbReference>
<dbReference type="CDD" id="cd00096">
    <property type="entry name" value="Ig"/>
    <property type="match status" value="3"/>
</dbReference>
<feature type="chain" id="PRO_5042208239" description="Ig-like domain-containing protein" evidence="5">
    <location>
        <begin position="23"/>
        <end position="1689"/>
    </location>
</feature>
<feature type="domain" description="Ig-like" evidence="6">
    <location>
        <begin position="781"/>
        <end position="874"/>
    </location>
</feature>
<feature type="domain" description="Ig-like" evidence="6">
    <location>
        <begin position="1155"/>
        <end position="1243"/>
    </location>
</feature>
<feature type="domain" description="Ig-like" evidence="6">
    <location>
        <begin position="1066"/>
        <end position="1151"/>
    </location>
</feature>
<feature type="domain" description="Ig-like" evidence="6">
    <location>
        <begin position="879"/>
        <end position="970"/>
    </location>
</feature>
<dbReference type="SUPFAM" id="SSF48726">
    <property type="entry name" value="Immunoglobulin"/>
    <property type="match status" value="17"/>
</dbReference>
<evidence type="ECO:0000256" key="4">
    <source>
        <dbReference type="SAM" id="MobiDB-lite"/>
    </source>
</evidence>
<feature type="signal peptide" evidence="5">
    <location>
        <begin position="1"/>
        <end position="22"/>
    </location>
</feature>
<dbReference type="InterPro" id="IPR003599">
    <property type="entry name" value="Ig_sub"/>
</dbReference>
<dbReference type="InterPro" id="IPR036179">
    <property type="entry name" value="Ig-like_dom_sf"/>
</dbReference>
<feature type="domain" description="Ig-like" evidence="6">
    <location>
        <begin position="693"/>
        <end position="776"/>
    </location>
</feature>
<dbReference type="PROSITE" id="PS50835">
    <property type="entry name" value="IG_LIKE"/>
    <property type="match status" value="17"/>
</dbReference>
<dbReference type="PANTHER" id="PTHR10075:SF100">
    <property type="entry name" value="FASCICLIN-2"/>
    <property type="match status" value="1"/>
</dbReference>
<feature type="domain" description="Ig-like" evidence="6">
    <location>
        <begin position="1338"/>
        <end position="1419"/>
    </location>
</feature>
<evidence type="ECO:0000313" key="7">
    <source>
        <dbReference type="EMBL" id="KAJ1352358.1"/>
    </source>
</evidence>
<dbReference type="InterPro" id="IPR013783">
    <property type="entry name" value="Ig-like_fold"/>
</dbReference>
<dbReference type="Pfam" id="PF13927">
    <property type="entry name" value="Ig_3"/>
    <property type="match status" value="1"/>
</dbReference>
<feature type="compositionally biased region" description="Polar residues" evidence="4">
    <location>
        <begin position="1663"/>
        <end position="1674"/>
    </location>
</feature>